<organism evidence="1 2">
    <name type="scientific">Syphacia muris</name>
    <dbReference type="NCBI Taxonomy" id="451379"/>
    <lineage>
        <taxon>Eukaryota</taxon>
        <taxon>Metazoa</taxon>
        <taxon>Ecdysozoa</taxon>
        <taxon>Nematoda</taxon>
        <taxon>Chromadorea</taxon>
        <taxon>Rhabditida</taxon>
        <taxon>Spirurina</taxon>
        <taxon>Oxyuridomorpha</taxon>
        <taxon>Oxyuroidea</taxon>
        <taxon>Oxyuridae</taxon>
        <taxon>Syphacia</taxon>
    </lineage>
</organism>
<accession>A0A0N5AAE0</accession>
<proteinExistence type="predicted"/>
<dbReference type="AlphaFoldDB" id="A0A0N5AAE0"/>
<protein>
    <submittedName>
        <fullName evidence="2">Uncharacterized protein</fullName>
    </submittedName>
</protein>
<name>A0A0N5AAE0_9BILA</name>
<dbReference type="Proteomes" id="UP000046393">
    <property type="component" value="Unplaced"/>
</dbReference>
<evidence type="ECO:0000313" key="1">
    <source>
        <dbReference type="Proteomes" id="UP000046393"/>
    </source>
</evidence>
<reference evidence="2" key="1">
    <citation type="submission" date="2017-02" db="UniProtKB">
        <authorList>
            <consortium name="WormBaseParasite"/>
        </authorList>
    </citation>
    <scope>IDENTIFICATION</scope>
</reference>
<dbReference type="WBParaSite" id="SMUV_0000110801-mRNA-1">
    <property type="protein sequence ID" value="SMUV_0000110801-mRNA-1"/>
    <property type="gene ID" value="SMUV_0000110801"/>
</dbReference>
<sequence length="69" mass="7772">MNITPMISRESYVRKTLRKPKCPPPRPQLSYGSAPITRLLPHVLDGISYLGWLDTLIHAPGYVIEKLTA</sequence>
<evidence type="ECO:0000313" key="2">
    <source>
        <dbReference type="WBParaSite" id="SMUV_0000110801-mRNA-1"/>
    </source>
</evidence>
<keyword evidence="1" id="KW-1185">Reference proteome</keyword>